<keyword evidence="2" id="KW-1185">Reference proteome</keyword>
<evidence type="ECO:0000313" key="2">
    <source>
        <dbReference type="Proteomes" id="UP000055045"/>
    </source>
</evidence>
<reference evidence="1 2" key="1">
    <citation type="submission" date="2015-10" db="EMBL/GenBank/DDBJ databases">
        <title>Genome sequencing of Penicillium freii.</title>
        <authorList>
            <person name="Nguyen H.D."/>
            <person name="Visagie C.M."/>
            <person name="Seifert K.A."/>
        </authorList>
    </citation>
    <scope>NUCLEOTIDE SEQUENCE [LARGE SCALE GENOMIC DNA]</scope>
    <source>
        <strain evidence="1 2">DAOM 242723</strain>
    </source>
</reference>
<accession>A0A117NS50</accession>
<comment type="caution">
    <text evidence="1">The sequence shown here is derived from an EMBL/GenBank/DDBJ whole genome shotgun (WGS) entry which is preliminary data.</text>
</comment>
<organism evidence="1 2">
    <name type="scientific">Penicillium freii</name>
    <dbReference type="NCBI Taxonomy" id="48697"/>
    <lineage>
        <taxon>Eukaryota</taxon>
        <taxon>Fungi</taxon>
        <taxon>Dikarya</taxon>
        <taxon>Ascomycota</taxon>
        <taxon>Pezizomycotina</taxon>
        <taxon>Eurotiomycetes</taxon>
        <taxon>Eurotiomycetidae</taxon>
        <taxon>Eurotiales</taxon>
        <taxon>Aspergillaceae</taxon>
        <taxon>Penicillium</taxon>
    </lineage>
</organism>
<gene>
    <name evidence="1" type="ORF">ACN42_g642</name>
</gene>
<evidence type="ECO:0000313" key="1">
    <source>
        <dbReference type="EMBL" id="KUM66413.1"/>
    </source>
</evidence>
<dbReference type="Proteomes" id="UP000055045">
    <property type="component" value="Unassembled WGS sequence"/>
</dbReference>
<proteinExistence type="predicted"/>
<dbReference type="EMBL" id="LLXE01000009">
    <property type="protein sequence ID" value="KUM66413.1"/>
    <property type="molecule type" value="Genomic_DNA"/>
</dbReference>
<name>A0A117NS50_PENFR</name>
<sequence length="96" mass="11003">MSILPGVWGKRLTRPFCLIFLRRRNTGLYIICVLNSSQRFVLFPLILVLLLCDEPTLFSESGTLDCPSENYTLLRYHIAVLAIDDLYNYAQSTQST</sequence>
<protein>
    <submittedName>
        <fullName evidence="1">Uncharacterized protein</fullName>
    </submittedName>
</protein>
<dbReference type="AlphaFoldDB" id="A0A117NS50"/>